<dbReference type="AlphaFoldDB" id="A0A0D2KHA3"/>
<dbReference type="InterPro" id="IPR009057">
    <property type="entry name" value="Homeodomain-like_sf"/>
</dbReference>
<dbReference type="OrthoDB" id="2994945at2759"/>
<dbReference type="EMBL" id="KN817700">
    <property type="protein sequence ID" value="KJA13987.1"/>
    <property type="molecule type" value="Genomic_DNA"/>
</dbReference>
<dbReference type="Pfam" id="PF13384">
    <property type="entry name" value="HTH_23"/>
    <property type="match status" value="1"/>
</dbReference>
<keyword evidence="2" id="KW-1185">Reference proteome</keyword>
<accession>A0A0D2KHA3</accession>
<organism evidence="1 2">
    <name type="scientific">Hypholoma sublateritium (strain FD-334 SS-4)</name>
    <dbReference type="NCBI Taxonomy" id="945553"/>
    <lineage>
        <taxon>Eukaryota</taxon>
        <taxon>Fungi</taxon>
        <taxon>Dikarya</taxon>
        <taxon>Basidiomycota</taxon>
        <taxon>Agaricomycotina</taxon>
        <taxon>Agaricomycetes</taxon>
        <taxon>Agaricomycetidae</taxon>
        <taxon>Agaricales</taxon>
        <taxon>Agaricineae</taxon>
        <taxon>Strophariaceae</taxon>
        <taxon>Hypholoma</taxon>
    </lineage>
</organism>
<dbReference type="Proteomes" id="UP000054270">
    <property type="component" value="Unassembled WGS sequence"/>
</dbReference>
<dbReference type="OMA" id="MPYRKIS"/>
<evidence type="ECO:0000313" key="1">
    <source>
        <dbReference type="EMBL" id="KJA13987.1"/>
    </source>
</evidence>
<dbReference type="PANTHER" id="PTHR46564:SF1">
    <property type="entry name" value="TRANSPOSASE"/>
    <property type="match status" value="1"/>
</dbReference>
<gene>
    <name evidence="1" type="ORF">HYPSUDRAFT_72777</name>
</gene>
<dbReference type="PANTHER" id="PTHR46564">
    <property type="entry name" value="TRANSPOSASE"/>
    <property type="match status" value="1"/>
</dbReference>
<protein>
    <recommendedName>
        <fullName evidence="3">Winged helix-turn helix domain-containing protein</fullName>
    </recommendedName>
</protein>
<sequence>MPYRKISRDVKMAAIRLYERDLLPLPDILDCLQFSKRTFYRILDLWRTTGDVVQRTYGIRGRPRMLHFDDIDYLKRLIRHRPDWFLDELLFLLKTNRFVSAHYTTVHRELARAGVSLKKLKKIASERNENLRADFIRHMAQYSPEQLGFLDEVSKDERTSIRSRGLLTIDGMISNTVVEGSMKRDTFLVYLERSVVNAFVYSISWLSKCSCDG</sequence>
<reference evidence="2" key="1">
    <citation type="submission" date="2014-04" db="EMBL/GenBank/DDBJ databases">
        <title>Evolutionary Origins and Diversification of the Mycorrhizal Mutualists.</title>
        <authorList>
            <consortium name="DOE Joint Genome Institute"/>
            <consortium name="Mycorrhizal Genomics Consortium"/>
            <person name="Kohler A."/>
            <person name="Kuo A."/>
            <person name="Nagy L.G."/>
            <person name="Floudas D."/>
            <person name="Copeland A."/>
            <person name="Barry K.W."/>
            <person name="Cichocki N."/>
            <person name="Veneault-Fourrey C."/>
            <person name="LaButti K."/>
            <person name="Lindquist E.A."/>
            <person name="Lipzen A."/>
            <person name="Lundell T."/>
            <person name="Morin E."/>
            <person name="Murat C."/>
            <person name="Riley R."/>
            <person name="Ohm R."/>
            <person name="Sun H."/>
            <person name="Tunlid A."/>
            <person name="Henrissat B."/>
            <person name="Grigoriev I.V."/>
            <person name="Hibbett D.S."/>
            <person name="Martin F."/>
        </authorList>
    </citation>
    <scope>NUCLEOTIDE SEQUENCE [LARGE SCALE GENOMIC DNA]</scope>
    <source>
        <strain evidence="2">FD-334 SS-4</strain>
    </source>
</reference>
<proteinExistence type="predicted"/>
<evidence type="ECO:0008006" key="3">
    <source>
        <dbReference type="Google" id="ProtNLM"/>
    </source>
</evidence>
<name>A0A0D2KHA3_HYPSF</name>
<evidence type="ECO:0000313" key="2">
    <source>
        <dbReference type="Proteomes" id="UP000054270"/>
    </source>
</evidence>
<dbReference type="SUPFAM" id="SSF46689">
    <property type="entry name" value="Homeodomain-like"/>
    <property type="match status" value="1"/>
</dbReference>
<dbReference type="STRING" id="945553.A0A0D2KHA3"/>